<keyword evidence="2" id="KW-1185">Reference proteome</keyword>
<gene>
    <name evidence="1" type="ORF">KV112_06090</name>
</gene>
<reference evidence="1 2" key="1">
    <citation type="submission" date="2023-12" db="EMBL/GenBank/DDBJ databases">
        <title>Description of new species of Mycobacterium terrae complex isolated from sewage at the Sao Paulo Zoological Park Foundation in Brazil.</title>
        <authorList>
            <person name="Romagnoli C.L."/>
            <person name="Conceicao E.C."/>
            <person name="Machado E."/>
            <person name="Barreto L.B.P.F."/>
            <person name="Sharma A."/>
            <person name="Silva N.M."/>
            <person name="Marques L.E."/>
            <person name="Juliana M.A."/>
            <person name="Lourenco M.C.S."/>
            <person name="Digiampietri L.A."/>
            <person name="Suffys P.N."/>
            <person name="Viana-Niero C."/>
        </authorList>
    </citation>
    <scope>NUCLEOTIDE SEQUENCE [LARGE SCALE GENOMIC DNA]</scope>
    <source>
        <strain evidence="1 2">MYC123</strain>
    </source>
</reference>
<sequence>MFAGYFEADDRDGTEYGRAASLAHGMCGALTGLPTSAAAGSPIDMVDQAFPGAPIAPSTLLRNAMDHTLLDLGHVMGIVEQSGRQVSVPAIMGNIRTSLLSASHLCYAISPADARQRLHHIGELYDLEMRSAAKFVKEVDKQDPSVLPGLRPPPDAAVRQLTSYANPYPPAQRVTESLLLGHMKEQVLGPLLTQLKIDESHAALLVDHMFNTTSGAAHGYGWIDLEGVICHFVAHFTYAVSVANLVFNDYLRALGRHPTRSA</sequence>
<dbReference type="RefSeq" id="WP_224864427.1">
    <property type="nucleotide sequence ID" value="NZ_JAYJJT010000005.1"/>
</dbReference>
<evidence type="ECO:0000313" key="2">
    <source>
        <dbReference type="Proteomes" id="UP001299046"/>
    </source>
</evidence>
<comment type="caution">
    <text evidence="1">The sequence shown here is derived from an EMBL/GenBank/DDBJ whole genome shotgun (WGS) entry which is preliminary data.</text>
</comment>
<name>A0ABU5YHM9_9MYCO</name>
<organism evidence="1 2">
    <name type="scientific">[Mycobacterium] zoologicum</name>
    <dbReference type="NCBI Taxonomy" id="2872311"/>
    <lineage>
        <taxon>Bacteria</taxon>
        <taxon>Bacillati</taxon>
        <taxon>Actinomycetota</taxon>
        <taxon>Actinomycetes</taxon>
        <taxon>Mycobacteriales</taxon>
        <taxon>Mycobacteriaceae</taxon>
        <taxon>Mycolicibacter</taxon>
    </lineage>
</organism>
<dbReference type="Proteomes" id="UP001299046">
    <property type="component" value="Unassembled WGS sequence"/>
</dbReference>
<accession>A0ABU5YHM9</accession>
<dbReference type="EMBL" id="JAYJJT010000005">
    <property type="protein sequence ID" value="MEB3049315.1"/>
    <property type="molecule type" value="Genomic_DNA"/>
</dbReference>
<evidence type="ECO:0000313" key="1">
    <source>
        <dbReference type="EMBL" id="MEB3049315.1"/>
    </source>
</evidence>
<protein>
    <recommendedName>
        <fullName evidence="3">DUF222 domain-containing protein</fullName>
    </recommendedName>
</protein>
<proteinExistence type="predicted"/>
<evidence type="ECO:0008006" key="3">
    <source>
        <dbReference type="Google" id="ProtNLM"/>
    </source>
</evidence>